<evidence type="ECO:0000256" key="9">
    <source>
        <dbReference type="ARBA" id="ARBA00022989"/>
    </source>
</evidence>
<comment type="caution">
    <text evidence="16">The sequence shown here is derived from an EMBL/GenBank/DDBJ whole genome shotgun (WGS) entry which is preliminary data.</text>
</comment>
<keyword evidence="7" id="KW-0067">ATP-binding</keyword>
<evidence type="ECO:0000256" key="10">
    <source>
        <dbReference type="ARBA" id="ARBA00023136"/>
    </source>
</evidence>
<evidence type="ECO:0000256" key="3">
    <source>
        <dbReference type="ARBA" id="ARBA00022448"/>
    </source>
</evidence>
<dbReference type="InterPro" id="IPR017871">
    <property type="entry name" value="ABC_transporter-like_CS"/>
</dbReference>
<feature type="domain" description="ABC transporter" evidence="14">
    <location>
        <begin position="1058"/>
        <end position="1296"/>
    </location>
</feature>
<accession>A0AAV4AHC4</accession>
<dbReference type="Proteomes" id="UP000735302">
    <property type="component" value="Unassembled WGS sequence"/>
</dbReference>
<keyword evidence="9 13" id="KW-1133">Transmembrane helix</keyword>
<dbReference type="InterPro" id="IPR003439">
    <property type="entry name" value="ABC_transporter-like_ATP-bd"/>
</dbReference>
<keyword evidence="10 13" id="KW-0472">Membrane</keyword>
<dbReference type="Pfam" id="PF00005">
    <property type="entry name" value="ABC_tran"/>
    <property type="match status" value="2"/>
</dbReference>
<sequence>MAKTGSTENGGHINGTTKRPDRQHLVHDGPFPKYDGSSLEETEQPAPEEEIPKVSFFALFRFADSLDILMLIVATICAMVNGFSWPFMLVIFADTIQDFVDFALYETFLENIPDFLNYINMTFDDAREEIDDFLPYCDLLAAYQIGAGGLTCDDIESTNNLFDEMDDKVLIYLIGSFVVMASAFGQIYLFIVSSERQIVRMRLAFYKSIVRQEMGWLDSKKPGELAVKLTDDIGKIHEAIGDKGAHAIQFYTACISSIALCFIYGWKLTLMMQISSPIIFSSFAAIGVLLAKMTTLERESYSKAGGVAEEVFSSMRTVQAFGGQKKEVERYVSNLSEAKRYGINKSLVLGIGWGVSWAVIYFNWAWGMWYGGKLVRDKDYSVKDMMSVSQFELEQVFLCSIIGVLALGLAAPSAVIVNTGRAAAVSVYQILDRESKIDSFSTEGIQPASLTGNIRLKSVHFTYPSRDVKILQGLDLTIKAGQTVALVGASGCGKSTVIQLMLRFYDPDEGQVCLDGVDIRDINTKWLRQHIGLVSQEPVLFATTIAENIRYGRDGVTDEEIVQACKNANAYNFIMKMPDKLETHVGERGAQLSGGQKQRIAIARALVKNPKVLLLDEATSALDTESEVIVQDALEKASKGRTTVVIAHRLSTIKNADMIVAFDQGKVAENGTHDELMANKGHYFNLVSLQMSESTERKPKGKEDEDEEEEEYRKIKNPIWLLILENRPEWSYIIIGCLASLINGAIQPVWSIIFSEVVRAFSDEDRSDQKDKMRELSLYLVGLGVISFLAYFFQEYMFGLSGEALTLRMRRKFFRAMLRQNIAWFDDPRHETGVLSTRLATETSVVQGALKTMASSVLISIGNLGTGLVIAFVFGWQLALVLCVFVPVIILSGMITMRVMGGAYNEGKVVMEEVSKGAMSSIDNIRTVAALTREETFVQLFTERMWEPYRHNVTKSISACAAFGVTQGMYYVTFAVCFYYGADLLKDEELEYYDIFKVFGCVILSAMQLGRVVAFAPDANSARKAAKKIYSLDAHVPPIDAYSEAGEKPDPSACQATISFSGARFRYPMRPEVKILQGLDLQVEPGQTLALVGESGCGKSTVMQLIERFYDTDAGAVHLDRYEIKTLNIQWLRSQIGLVSQEPILFDMSIAQNIAYGDNSREVTMDEIIQAAKSANIHNFINSLPDAYNTSVGNKGAQLSGGQKQRVAIARALVRNPKILLLDEATSALDTESEKIVQEALDKAREGRTCITIAHRLSTIKDADKIAVFKAGKAHEIGTHEQLMANNDLYYKLQTAQNK</sequence>
<evidence type="ECO:0000256" key="1">
    <source>
        <dbReference type="ARBA" id="ARBA00004141"/>
    </source>
</evidence>
<evidence type="ECO:0000259" key="14">
    <source>
        <dbReference type="PROSITE" id="PS50893"/>
    </source>
</evidence>
<dbReference type="InterPro" id="IPR027417">
    <property type="entry name" value="P-loop_NTPase"/>
</dbReference>
<dbReference type="FunFam" id="3.40.50.300:FF:000205">
    <property type="entry name" value="ABC transporter B family member 4"/>
    <property type="match status" value="1"/>
</dbReference>
<feature type="transmembrane region" description="Helical" evidence="13">
    <location>
        <begin position="272"/>
        <end position="291"/>
    </location>
</feature>
<dbReference type="PROSITE" id="PS50929">
    <property type="entry name" value="ABC_TM1F"/>
    <property type="match status" value="2"/>
</dbReference>
<feature type="domain" description="ABC transmembrane type-1" evidence="15">
    <location>
        <begin position="734"/>
        <end position="1021"/>
    </location>
</feature>
<keyword evidence="11" id="KW-0325">Glycoprotein</keyword>
<organism evidence="16 17">
    <name type="scientific">Plakobranchus ocellatus</name>
    <dbReference type="NCBI Taxonomy" id="259542"/>
    <lineage>
        <taxon>Eukaryota</taxon>
        <taxon>Metazoa</taxon>
        <taxon>Spiralia</taxon>
        <taxon>Lophotrochozoa</taxon>
        <taxon>Mollusca</taxon>
        <taxon>Gastropoda</taxon>
        <taxon>Heterobranchia</taxon>
        <taxon>Euthyneura</taxon>
        <taxon>Panpulmonata</taxon>
        <taxon>Sacoglossa</taxon>
        <taxon>Placobranchoidea</taxon>
        <taxon>Plakobranchidae</taxon>
        <taxon>Plakobranchus</taxon>
    </lineage>
</organism>
<feature type="compositionally biased region" description="Polar residues" evidence="12">
    <location>
        <begin position="1"/>
        <end position="17"/>
    </location>
</feature>
<evidence type="ECO:0000256" key="5">
    <source>
        <dbReference type="ARBA" id="ARBA00022737"/>
    </source>
</evidence>
<feature type="compositionally biased region" description="Acidic residues" evidence="12">
    <location>
        <begin position="38"/>
        <end position="47"/>
    </location>
</feature>
<feature type="transmembrane region" description="Helical" evidence="13">
    <location>
        <begin position="347"/>
        <end position="366"/>
    </location>
</feature>
<dbReference type="GO" id="GO:0015421">
    <property type="term" value="F:ABC-type oligopeptide transporter activity"/>
    <property type="evidence" value="ECO:0007669"/>
    <property type="project" value="TreeGrafter"/>
</dbReference>
<dbReference type="SUPFAM" id="SSF90123">
    <property type="entry name" value="ABC transporter transmembrane region"/>
    <property type="match status" value="2"/>
</dbReference>
<evidence type="ECO:0000256" key="12">
    <source>
        <dbReference type="SAM" id="MobiDB-lite"/>
    </source>
</evidence>
<evidence type="ECO:0000313" key="16">
    <source>
        <dbReference type="EMBL" id="GFO07716.1"/>
    </source>
</evidence>
<dbReference type="GO" id="GO:0090374">
    <property type="term" value="P:oligopeptide export from mitochondrion"/>
    <property type="evidence" value="ECO:0007669"/>
    <property type="project" value="TreeGrafter"/>
</dbReference>
<dbReference type="CDD" id="cd18578">
    <property type="entry name" value="ABC_6TM_Pgp_ABCB1_D2_like"/>
    <property type="match status" value="1"/>
</dbReference>
<feature type="transmembrane region" description="Helical" evidence="13">
    <location>
        <begin position="169"/>
        <end position="192"/>
    </location>
</feature>
<evidence type="ECO:0000313" key="17">
    <source>
        <dbReference type="Proteomes" id="UP000735302"/>
    </source>
</evidence>
<feature type="transmembrane region" description="Helical" evidence="13">
    <location>
        <begin position="68"/>
        <end position="93"/>
    </location>
</feature>
<keyword evidence="5" id="KW-0677">Repeat</keyword>
<dbReference type="GO" id="GO:0005524">
    <property type="term" value="F:ATP binding"/>
    <property type="evidence" value="ECO:0007669"/>
    <property type="project" value="UniProtKB-KW"/>
</dbReference>
<dbReference type="GO" id="GO:0005743">
    <property type="term" value="C:mitochondrial inner membrane"/>
    <property type="evidence" value="ECO:0007669"/>
    <property type="project" value="TreeGrafter"/>
</dbReference>
<keyword evidence="8" id="KW-1278">Translocase</keyword>
<feature type="compositionally biased region" description="Basic and acidic residues" evidence="12">
    <location>
        <begin position="18"/>
        <end position="27"/>
    </location>
</feature>
<dbReference type="InterPro" id="IPR011527">
    <property type="entry name" value="ABC1_TM_dom"/>
</dbReference>
<reference evidence="16 17" key="1">
    <citation type="journal article" date="2021" name="Elife">
        <title>Chloroplast acquisition without the gene transfer in kleptoplastic sea slugs, Plakobranchus ocellatus.</title>
        <authorList>
            <person name="Maeda T."/>
            <person name="Takahashi S."/>
            <person name="Yoshida T."/>
            <person name="Shimamura S."/>
            <person name="Takaki Y."/>
            <person name="Nagai Y."/>
            <person name="Toyoda A."/>
            <person name="Suzuki Y."/>
            <person name="Arimoto A."/>
            <person name="Ishii H."/>
            <person name="Satoh N."/>
            <person name="Nishiyama T."/>
            <person name="Hasebe M."/>
            <person name="Maruyama T."/>
            <person name="Minagawa J."/>
            <person name="Obokata J."/>
            <person name="Shigenobu S."/>
        </authorList>
    </citation>
    <scope>NUCLEOTIDE SEQUENCE [LARGE SCALE GENOMIC DNA]</scope>
</reference>
<comment type="subcellular location">
    <subcellularLocation>
        <location evidence="1">Membrane</location>
        <topology evidence="1">Multi-pass membrane protein</topology>
    </subcellularLocation>
</comment>
<gene>
    <name evidence="16" type="ORF">PoB_003422100</name>
</gene>
<dbReference type="PANTHER" id="PTHR43394">
    <property type="entry name" value="ATP-DEPENDENT PERMEASE MDL1, MITOCHONDRIAL"/>
    <property type="match status" value="1"/>
</dbReference>
<comment type="similarity">
    <text evidence="2">Belongs to the ABC transporter superfamily. ABCB family. Multidrug resistance exporter (TC 3.A.1.201) subfamily.</text>
</comment>
<feature type="transmembrane region" description="Helical" evidence="13">
    <location>
        <begin position="395"/>
        <end position="417"/>
    </location>
</feature>
<keyword evidence="6" id="KW-0547">Nucleotide-binding</keyword>
<feature type="transmembrane region" description="Helical" evidence="13">
    <location>
        <begin position="248"/>
        <end position="266"/>
    </location>
</feature>
<dbReference type="InterPro" id="IPR003593">
    <property type="entry name" value="AAA+_ATPase"/>
</dbReference>
<evidence type="ECO:0000256" key="13">
    <source>
        <dbReference type="SAM" id="Phobius"/>
    </source>
</evidence>
<dbReference type="CDD" id="cd18577">
    <property type="entry name" value="ABC_6TM_Pgp_ABCB1_D1_like"/>
    <property type="match status" value="1"/>
</dbReference>
<dbReference type="Pfam" id="PF00664">
    <property type="entry name" value="ABC_membrane"/>
    <property type="match status" value="2"/>
</dbReference>
<dbReference type="InterPro" id="IPR039421">
    <property type="entry name" value="Type_1_exporter"/>
</dbReference>
<dbReference type="CDD" id="cd03249">
    <property type="entry name" value="ABC_MTABC3_MDL1_MDL2"/>
    <property type="match status" value="2"/>
</dbReference>
<feature type="region of interest" description="Disordered" evidence="12">
    <location>
        <begin position="1"/>
        <end position="47"/>
    </location>
</feature>
<dbReference type="PANTHER" id="PTHR43394:SF27">
    <property type="entry name" value="ATP-DEPENDENT TRANSLOCASE ABCB1-LIKE"/>
    <property type="match status" value="1"/>
</dbReference>
<evidence type="ECO:0000259" key="15">
    <source>
        <dbReference type="PROSITE" id="PS50929"/>
    </source>
</evidence>
<dbReference type="FunFam" id="3.40.50.300:FF:000479">
    <property type="entry name" value="Multidrug resistance protein 1A"/>
    <property type="match status" value="1"/>
</dbReference>
<keyword evidence="17" id="KW-1185">Reference proteome</keyword>
<dbReference type="EMBL" id="BLXT01003909">
    <property type="protein sequence ID" value="GFO07716.1"/>
    <property type="molecule type" value="Genomic_DNA"/>
</dbReference>
<dbReference type="SUPFAM" id="SSF52540">
    <property type="entry name" value="P-loop containing nucleoside triphosphate hydrolases"/>
    <property type="match status" value="2"/>
</dbReference>
<protein>
    <submittedName>
        <fullName evidence="16">Multidrug resistance protein 1</fullName>
    </submittedName>
</protein>
<proteinExistence type="inferred from homology"/>
<evidence type="ECO:0000256" key="4">
    <source>
        <dbReference type="ARBA" id="ARBA00022692"/>
    </source>
</evidence>
<name>A0AAV4AHC4_9GAST</name>
<dbReference type="PROSITE" id="PS50893">
    <property type="entry name" value="ABC_TRANSPORTER_2"/>
    <property type="match status" value="2"/>
</dbReference>
<dbReference type="Gene3D" id="3.40.50.300">
    <property type="entry name" value="P-loop containing nucleotide triphosphate hydrolases"/>
    <property type="match status" value="2"/>
</dbReference>
<feature type="transmembrane region" description="Helical" evidence="13">
    <location>
        <begin position="994"/>
        <end position="1014"/>
    </location>
</feature>
<feature type="domain" description="ABC transporter" evidence="14">
    <location>
        <begin position="454"/>
        <end position="689"/>
    </location>
</feature>
<feature type="transmembrane region" description="Helical" evidence="13">
    <location>
        <begin position="868"/>
        <end position="891"/>
    </location>
</feature>
<dbReference type="Gene3D" id="1.20.1560.10">
    <property type="entry name" value="ABC transporter type 1, transmembrane domain"/>
    <property type="match status" value="1"/>
</dbReference>
<dbReference type="PROSITE" id="PS00211">
    <property type="entry name" value="ABC_TRANSPORTER_1"/>
    <property type="match status" value="2"/>
</dbReference>
<dbReference type="SMART" id="SM00382">
    <property type="entry name" value="AAA"/>
    <property type="match status" value="2"/>
</dbReference>
<dbReference type="GO" id="GO:0016887">
    <property type="term" value="F:ATP hydrolysis activity"/>
    <property type="evidence" value="ECO:0007669"/>
    <property type="project" value="InterPro"/>
</dbReference>
<dbReference type="InterPro" id="IPR036640">
    <property type="entry name" value="ABC1_TM_sf"/>
</dbReference>
<feature type="domain" description="ABC transmembrane type-1" evidence="15">
    <location>
        <begin position="72"/>
        <end position="390"/>
    </location>
</feature>
<feature type="transmembrane region" description="Helical" evidence="13">
    <location>
        <begin position="776"/>
        <end position="793"/>
    </location>
</feature>
<evidence type="ECO:0000256" key="7">
    <source>
        <dbReference type="ARBA" id="ARBA00022840"/>
    </source>
</evidence>
<evidence type="ECO:0000256" key="11">
    <source>
        <dbReference type="ARBA" id="ARBA00023180"/>
    </source>
</evidence>
<keyword evidence="3" id="KW-0813">Transport</keyword>
<keyword evidence="4 13" id="KW-0812">Transmembrane</keyword>
<dbReference type="FunFam" id="1.20.1560.10:FF:000009">
    <property type="entry name" value="ABC transporter B family member 1"/>
    <property type="match status" value="1"/>
</dbReference>
<feature type="transmembrane region" description="Helical" evidence="13">
    <location>
        <begin position="959"/>
        <end position="982"/>
    </location>
</feature>
<evidence type="ECO:0000256" key="8">
    <source>
        <dbReference type="ARBA" id="ARBA00022967"/>
    </source>
</evidence>
<evidence type="ECO:0000256" key="2">
    <source>
        <dbReference type="ARBA" id="ARBA00007577"/>
    </source>
</evidence>
<evidence type="ECO:0000256" key="6">
    <source>
        <dbReference type="ARBA" id="ARBA00022741"/>
    </source>
</evidence>